<dbReference type="RefSeq" id="WP_229802389.1">
    <property type="nucleotide sequence ID" value="NZ_BMZF01000017.1"/>
</dbReference>
<dbReference type="EMBL" id="BMZF01000017">
    <property type="protein sequence ID" value="GHA62976.1"/>
    <property type="molecule type" value="Genomic_DNA"/>
</dbReference>
<name>A0ABQ3D886_9RHOB</name>
<dbReference type="InterPro" id="IPR036291">
    <property type="entry name" value="NAD(P)-bd_dom_sf"/>
</dbReference>
<dbReference type="Pfam" id="PF00106">
    <property type="entry name" value="adh_short"/>
    <property type="match status" value="1"/>
</dbReference>
<dbReference type="InterPro" id="IPR002347">
    <property type="entry name" value="SDR_fam"/>
</dbReference>
<dbReference type="Proteomes" id="UP000634455">
    <property type="component" value="Unassembled WGS sequence"/>
</dbReference>
<evidence type="ECO:0000313" key="1">
    <source>
        <dbReference type="EMBL" id="GHA62976.1"/>
    </source>
</evidence>
<dbReference type="CDD" id="cd05233">
    <property type="entry name" value="SDR_c"/>
    <property type="match status" value="1"/>
</dbReference>
<proteinExistence type="predicted"/>
<keyword evidence="2" id="KW-1185">Reference proteome</keyword>
<dbReference type="PANTHER" id="PTHR43975:SF2">
    <property type="entry name" value="EG:BACR7A4.14 PROTEIN-RELATED"/>
    <property type="match status" value="1"/>
</dbReference>
<evidence type="ECO:0000313" key="2">
    <source>
        <dbReference type="Proteomes" id="UP000634455"/>
    </source>
</evidence>
<gene>
    <name evidence="1" type="ORF">GCM10008927_30450</name>
</gene>
<protein>
    <submittedName>
        <fullName evidence="1">Short-chain dehydrogenase</fullName>
    </submittedName>
</protein>
<dbReference type="PRINTS" id="PR00081">
    <property type="entry name" value="GDHRDH"/>
</dbReference>
<accession>A0ABQ3D886</accession>
<sequence>MSIQDQFRDFTTHHDRYPLIDSKSTLSGSAEGKVVFIAGASRGIGQATAIAFAQAGAAAVYLTARSETDLQETCTLIAETNPVTKTAYSVCDVTLADQVAASVVDCVAQFGGIDVADANAGFLGPWVKIGESDPASWWKNWEVNMQGTYHIARYALPHLIDSAKRHDSAGQSGGHLILMSSIGAQLLMTGASDYQTSKHAINRLCEFVQSDHGEDGIKCFAVHPGGVATELGHNMPEEMHEYLVDTPDLAACFIVWLASGQADWAKGRYLSANWDVDELKSARTEIEDNDLFVNRLRA</sequence>
<organism evidence="1 2">
    <name type="scientific">Paramylibacter ulvae</name>
    <dbReference type="NCBI Taxonomy" id="1651968"/>
    <lineage>
        <taxon>Bacteria</taxon>
        <taxon>Pseudomonadati</taxon>
        <taxon>Pseudomonadota</taxon>
        <taxon>Alphaproteobacteria</taxon>
        <taxon>Rhodobacterales</taxon>
        <taxon>Paracoccaceae</taxon>
        <taxon>Paramylibacter</taxon>
    </lineage>
</organism>
<reference evidence="2" key="1">
    <citation type="journal article" date="2019" name="Int. J. Syst. Evol. Microbiol.">
        <title>The Global Catalogue of Microorganisms (GCM) 10K type strain sequencing project: providing services to taxonomists for standard genome sequencing and annotation.</title>
        <authorList>
            <consortium name="The Broad Institute Genomics Platform"/>
            <consortium name="The Broad Institute Genome Sequencing Center for Infectious Disease"/>
            <person name="Wu L."/>
            <person name="Ma J."/>
        </authorList>
    </citation>
    <scope>NUCLEOTIDE SEQUENCE [LARGE SCALE GENOMIC DNA]</scope>
    <source>
        <strain evidence="2">KCTC 32465</strain>
    </source>
</reference>
<dbReference type="SUPFAM" id="SSF51735">
    <property type="entry name" value="NAD(P)-binding Rossmann-fold domains"/>
    <property type="match status" value="1"/>
</dbReference>
<comment type="caution">
    <text evidence="1">The sequence shown here is derived from an EMBL/GenBank/DDBJ whole genome shotgun (WGS) entry which is preliminary data.</text>
</comment>
<dbReference type="PANTHER" id="PTHR43975">
    <property type="entry name" value="ZGC:101858"/>
    <property type="match status" value="1"/>
</dbReference>
<dbReference type="Gene3D" id="3.40.50.720">
    <property type="entry name" value="NAD(P)-binding Rossmann-like Domain"/>
    <property type="match status" value="1"/>
</dbReference>